<feature type="region of interest" description="Disordered" evidence="1">
    <location>
        <begin position="154"/>
        <end position="198"/>
    </location>
</feature>
<dbReference type="AlphaFoldDB" id="A0A4U2Y8N1"/>
<evidence type="ECO:0000256" key="1">
    <source>
        <dbReference type="SAM" id="MobiDB-lite"/>
    </source>
</evidence>
<dbReference type="RefSeq" id="WP_137030424.1">
    <property type="nucleotide sequence ID" value="NZ_SZNK01000001.1"/>
</dbReference>
<dbReference type="OrthoDB" id="9792749at2"/>
<dbReference type="InterPro" id="IPR008719">
    <property type="entry name" value="N2O_reductase_NosL"/>
</dbReference>
<reference evidence="2 3" key="1">
    <citation type="submission" date="2019-04" db="EMBL/GenBank/DDBJ databases">
        <title>Whole genome sequencing of Brevibacillus sp. TGS2-1.</title>
        <authorList>
            <person name="Choi A."/>
        </authorList>
    </citation>
    <scope>NUCLEOTIDE SEQUENCE [LARGE SCALE GENOMIC DNA]</scope>
    <source>
        <strain evidence="2 3">TGS2-1</strain>
    </source>
</reference>
<evidence type="ECO:0008006" key="4">
    <source>
        <dbReference type="Google" id="ProtNLM"/>
    </source>
</evidence>
<dbReference type="PROSITE" id="PS51257">
    <property type="entry name" value="PROKAR_LIPOPROTEIN"/>
    <property type="match status" value="1"/>
</dbReference>
<dbReference type="Pfam" id="PF05573">
    <property type="entry name" value="NosL"/>
    <property type="match status" value="1"/>
</dbReference>
<feature type="compositionally biased region" description="Polar residues" evidence="1">
    <location>
        <begin position="188"/>
        <end position="198"/>
    </location>
</feature>
<proteinExistence type="predicted"/>
<dbReference type="Proteomes" id="UP000307841">
    <property type="component" value="Unassembled WGS sequence"/>
</dbReference>
<dbReference type="PANTHER" id="PTHR41247">
    <property type="entry name" value="HTH-TYPE TRANSCRIPTIONAL REPRESSOR YCNK"/>
    <property type="match status" value="1"/>
</dbReference>
<organism evidence="2 3">
    <name type="scientific">Brevibacillus antibioticus</name>
    <dbReference type="NCBI Taxonomy" id="2570228"/>
    <lineage>
        <taxon>Bacteria</taxon>
        <taxon>Bacillati</taxon>
        <taxon>Bacillota</taxon>
        <taxon>Bacilli</taxon>
        <taxon>Bacillales</taxon>
        <taxon>Paenibacillaceae</taxon>
        <taxon>Brevibacillus</taxon>
    </lineage>
</organism>
<evidence type="ECO:0000313" key="3">
    <source>
        <dbReference type="Proteomes" id="UP000307841"/>
    </source>
</evidence>
<dbReference type="PANTHER" id="PTHR41247:SF1">
    <property type="entry name" value="HTH-TYPE TRANSCRIPTIONAL REPRESSOR YCNK"/>
    <property type="match status" value="1"/>
</dbReference>
<gene>
    <name evidence="2" type="ORF">E8L90_16675</name>
</gene>
<name>A0A4U2Y8N1_9BACL</name>
<feature type="compositionally biased region" description="Basic and acidic residues" evidence="1">
    <location>
        <begin position="160"/>
        <end position="186"/>
    </location>
</feature>
<protein>
    <recommendedName>
        <fullName evidence="4">Nitrous-oxide reductase</fullName>
    </recommendedName>
</protein>
<dbReference type="EMBL" id="SZNK01000001">
    <property type="protein sequence ID" value="TKI56967.1"/>
    <property type="molecule type" value="Genomic_DNA"/>
</dbReference>
<keyword evidence="3" id="KW-1185">Reference proteome</keyword>
<evidence type="ECO:0000313" key="2">
    <source>
        <dbReference type="EMBL" id="TKI56967.1"/>
    </source>
</evidence>
<comment type="caution">
    <text evidence="2">The sequence shown here is derived from an EMBL/GenBank/DDBJ whole genome shotgun (WGS) entry which is preliminary data.</text>
</comment>
<accession>A0A4U2Y8N1</accession>
<sequence length="198" mass="21915">MNKMKKWGTTIGAIIGISLLMVGCGNEEPKPVDIAEGVDKCDLCKMHVPNDHNATEIVLKDGKALKFDDLGCLNNWTKENGTDNVAVQFVRDYYTAEWTKAEKATYAYDKDFKTPMTYGIYSFKEKSAADSFVQEQKKGIVMSADELKNHSWENGMSKHMNKEGHSSEGHSSEGQHNGGHESKPADHGSNSTTPTTHN</sequence>
<dbReference type="SUPFAM" id="SSF160387">
    <property type="entry name" value="NosL/MerB-like"/>
    <property type="match status" value="1"/>
</dbReference>